<feature type="compositionally biased region" description="Basic and acidic residues" evidence="2">
    <location>
        <begin position="371"/>
        <end position="380"/>
    </location>
</feature>
<feature type="compositionally biased region" description="Polar residues" evidence="2">
    <location>
        <begin position="733"/>
        <end position="745"/>
    </location>
</feature>
<evidence type="ECO:0000313" key="4">
    <source>
        <dbReference type="EMBL" id="KAL1305365.1"/>
    </source>
</evidence>
<feature type="region of interest" description="Disordered" evidence="2">
    <location>
        <begin position="339"/>
        <end position="622"/>
    </location>
</feature>
<feature type="region of interest" description="Disordered" evidence="2">
    <location>
        <begin position="1056"/>
        <end position="1079"/>
    </location>
</feature>
<accession>A0ABR3PI10</accession>
<feature type="compositionally biased region" description="Pro residues" evidence="2">
    <location>
        <begin position="1202"/>
        <end position="1219"/>
    </location>
</feature>
<dbReference type="GeneID" id="95975961"/>
<dbReference type="Pfam" id="PF02213">
    <property type="entry name" value="GYF"/>
    <property type="match status" value="1"/>
</dbReference>
<keyword evidence="5" id="KW-1185">Reference proteome</keyword>
<feature type="region of interest" description="Disordered" evidence="2">
    <location>
        <begin position="936"/>
        <end position="982"/>
    </location>
</feature>
<feature type="compositionally biased region" description="Basic and acidic residues" evidence="2">
    <location>
        <begin position="425"/>
        <end position="434"/>
    </location>
</feature>
<feature type="region of interest" description="Disordered" evidence="2">
    <location>
        <begin position="673"/>
        <end position="776"/>
    </location>
</feature>
<dbReference type="EMBL" id="JBFMKM010000007">
    <property type="protein sequence ID" value="KAL1305365.1"/>
    <property type="molecule type" value="Genomic_DNA"/>
</dbReference>
<feature type="compositionally biased region" description="Gly residues" evidence="2">
    <location>
        <begin position="581"/>
        <end position="606"/>
    </location>
</feature>
<evidence type="ECO:0000256" key="1">
    <source>
        <dbReference type="SAM" id="Coils"/>
    </source>
</evidence>
<proteinExistence type="predicted"/>
<feature type="compositionally biased region" description="Low complexity" evidence="2">
    <location>
        <begin position="761"/>
        <end position="774"/>
    </location>
</feature>
<feature type="compositionally biased region" description="Polar residues" evidence="2">
    <location>
        <begin position="200"/>
        <end position="209"/>
    </location>
</feature>
<feature type="compositionally biased region" description="Polar residues" evidence="2">
    <location>
        <begin position="1174"/>
        <end position="1189"/>
    </location>
</feature>
<feature type="compositionally biased region" description="Low complexity" evidence="2">
    <location>
        <begin position="60"/>
        <end position="76"/>
    </location>
</feature>
<feature type="region of interest" description="Disordered" evidence="2">
    <location>
        <begin position="1101"/>
        <end position="1266"/>
    </location>
</feature>
<feature type="region of interest" description="Disordered" evidence="2">
    <location>
        <begin position="127"/>
        <end position="156"/>
    </location>
</feature>
<feature type="compositionally biased region" description="Low complexity" evidence="2">
    <location>
        <begin position="482"/>
        <end position="493"/>
    </location>
</feature>
<dbReference type="CDD" id="cd00072">
    <property type="entry name" value="GYF"/>
    <property type="match status" value="1"/>
</dbReference>
<evidence type="ECO:0000259" key="3">
    <source>
        <dbReference type="PROSITE" id="PS50829"/>
    </source>
</evidence>
<evidence type="ECO:0000256" key="2">
    <source>
        <dbReference type="SAM" id="MobiDB-lite"/>
    </source>
</evidence>
<evidence type="ECO:0000313" key="5">
    <source>
        <dbReference type="Proteomes" id="UP001562354"/>
    </source>
</evidence>
<feature type="region of interest" description="Disordered" evidence="2">
    <location>
        <begin position="1"/>
        <end position="81"/>
    </location>
</feature>
<dbReference type="InterPro" id="IPR003169">
    <property type="entry name" value="GYF"/>
</dbReference>
<feature type="compositionally biased region" description="Polar residues" evidence="2">
    <location>
        <begin position="216"/>
        <end position="233"/>
    </location>
</feature>
<dbReference type="PANTHER" id="PTHR14445:SF36">
    <property type="entry name" value="FI03272P-RELATED"/>
    <property type="match status" value="1"/>
</dbReference>
<name>A0ABR3PI10_9PEZI</name>
<organism evidence="4 5">
    <name type="scientific">Neodothiora populina</name>
    <dbReference type="NCBI Taxonomy" id="2781224"/>
    <lineage>
        <taxon>Eukaryota</taxon>
        <taxon>Fungi</taxon>
        <taxon>Dikarya</taxon>
        <taxon>Ascomycota</taxon>
        <taxon>Pezizomycotina</taxon>
        <taxon>Dothideomycetes</taxon>
        <taxon>Dothideomycetidae</taxon>
        <taxon>Dothideales</taxon>
        <taxon>Dothioraceae</taxon>
        <taxon>Neodothiora</taxon>
    </lineage>
</organism>
<reference evidence="4 5" key="1">
    <citation type="submission" date="2024-07" db="EMBL/GenBank/DDBJ databases">
        <title>Draft sequence of the Neodothiora populina.</title>
        <authorList>
            <person name="Drown D.D."/>
            <person name="Schuette U.S."/>
            <person name="Buechlein A.B."/>
            <person name="Rusch D.R."/>
            <person name="Winton L.W."/>
            <person name="Adams G.A."/>
        </authorList>
    </citation>
    <scope>NUCLEOTIDE SEQUENCE [LARGE SCALE GENOMIC DNA]</scope>
    <source>
        <strain evidence="4 5">CPC 39397</strain>
    </source>
</reference>
<feature type="compositionally biased region" description="Low complexity" evidence="2">
    <location>
        <begin position="1545"/>
        <end position="1559"/>
    </location>
</feature>
<feature type="region of interest" description="Disordered" evidence="2">
    <location>
        <begin position="171"/>
        <end position="326"/>
    </location>
</feature>
<dbReference type="Proteomes" id="UP001562354">
    <property type="component" value="Unassembled WGS sequence"/>
</dbReference>
<sequence length="1615" mass="169240">MAPPSTFASAAAGINSPSTPLRPEISGDRAPRRTNGLTQTFRRPSLATTAPSSNALPRESNTTTTTAASSTNAPAAVYVPPHRNGSYVDTRYSKNQLLDLFRAQADGAGLDELNPLFMPGWEPGVTNGQSSGAWNRRDDQGKDNVPGPEVCWDKDGSVAPIGLVDMDDEEKEVFTSVNSPLKPPTQASKEATAAREGTNRKVSVSQVTTPGAFGVNSPSTSTRPGARRQQTQEAYPFPNSPSVSKTSRDDPRAASPPPALTRSRTDFKDQPAGIKTDTAEDRPAEESTDATRTPFGTLKRAPTGPLSAGVGGPSSPWASSPQTGAAFSPMGAFGNFAVGANVPGAGTPTDKRPGLAGGRAESRFKGLMSKETADEGRSLTEKPSLGNIGGAAWRASDQAQTHLPEEPEEDDIPTGSAALGGGDDSPVHERDRPEFGNMGTPSRQPSRDKFGFGAFGMTSDPSTFRGLMQHQQQHEQYHGTPQPRAQQHQQQGQTGNEPMSPTDTNPYKSPEQHGADPDDLDNGSPDMKTSHLPGLGGFMGESISSMGGFSAGIPNLGRAPAAPPSDRSQTSSVGPQRGFQGLSGLGGLGALPGLGGSSTWGSGQGSIGTPTRERPGLATNFGDNVFGSGAEIQSPSLAGLGHSNFFGNTPGAGRGPSRLGSFLPAGMQEQIRSASSMQHYGEEGSEHGEYSNSGGPARDTDSPFRAQAGSSELYNTFPDRNRAELPDIPFGQFGTSNAQTPSIASAGQDPIGARSIPPPAVSSSASNQPPAAQQKTMVMPDRMRWIYRDPQGNTQGPWSGLEMHDWYKAGFFSPELLVKKYEDPDYEPLAQLIRRIGNSREPFLVPQIGIPHGTSTVNPPAAWNGPLATPASGAQPPFANSFPSFGTTLTADQQNALERRKQEEQYLMARQKEHLAQQQIAQKFQLQGQYGMLPQQLHHHSSAQSLHSQPSFGSITSPSSYQPAAHPGPAQGSQNVPGFFDNSFRNGPIGGLGAGIGGGLSAVGAGVDMLGNIREEELPGMLDRLNIGRRQQGAFGGIGQPLQHDQQVAQMLNDRQRLQQEQTQKDAAQRVRQDQPAGNERFQQFQGLQPEAQADPFNVASEGVIGKPSAPQTEQQQQQQQQQQQSDDAQSQQQAEERQDEQIAKSIESALGAEESQTEHTQQTHQPQEQLSLTEQVQKAQSAKQSPVPQSVWAKVDTTLPQPFPQPFPPAPSQSPLPAPAAQRNRSNMADALHAESRSRSQTPSVDTPSASIAPWAKEPAEAPRGPSLKEIQEAEAKVAAEQEAVAAEARRAALERELLAQAQNIAPAPGLPSSSTWASANASPATPASATASAWAKAATKPAATPTSTKTLAQIQKEEEARKKRQLAVAAAAAQANATATAAVHQAAVGKRYADLAGKTASPSPSPVIGAPGGAWTTVGASGKVKTPAPAPTPVASRAVSAAGVPAVKKPVVTKPTTSGSGVTVNANEEFKKWAVNELKHDLQKGTQAEDFVANLLALGNEAEIVMHAVHSMTSTIDSRHFAEEFLRRRKLADKGIVDTTTKSSSSPANAGASSTGGWSEVAKKGPSSANAAGAAAGAGGLGGGLNKGLGLDEGVVAAGSFKVVAPKKKAGKR</sequence>
<dbReference type="SMART" id="SM00444">
    <property type="entry name" value="GYF"/>
    <property type="match status" value="1"/>
</dbReference>
<feature type="compositionally biased region" description="Polar residues" evidence="2">
    <location>
        <begin position="316"/>
        <end position="325"/>
    </location>
</feature>
<dbReference type="PANTHER" id="PTHR14445">
    <property type="entry name" value="GRB10 INTERACTING GYF PROTEIN"/>
    <property type="match status" value="1"/>
</dbReference>
<feature type="compositionally biased region" description="Polar residues" evidence="2">
    <location>
        <begin position="1240"/>
        <end position="1251"/>
    </location>
</feature>
<feature type="compositionally biased region" description="Polar residues" evidence="2">
    <location>
        <begin position="952"/>
        <end position="962"/>
    </location>
</feature>
<feature type="region of interest" description="Disordered" evidence="2">
    <location>
        <begin position="1539"/>
        <end position="1578"/>
    </location>
</feature>
<feature type="compositionally biased region" description="Basic and acidic residues" evidence="2">
    <location>
        <begin position="680"/>
        <end position="689"/>
    </location>
</feature>
<feature type="compositionally biased region" description="Basic and acidic residues" evidence="2">
    <location>
        <begin position="1056"/>
        <end position="1073"/>
    </location>
</feature>
<feature type="coiled-coil region" evidence="1">
    <location>
        <begin position="1272"/>
        <end position="1305"/>
    </location>
</feature>
<dbReference type="InterPro" id="IPR035445">
    <property type="entry name" value="GYF-like_dom_sf"/>
</dbReference>
<dbReference type="RefSeq" id="XP_069201638.1">
    <property type="nucleotide sequence ID" value="XM_069347993.1"/>
</dbReference>
<gene>
    <name evidence="4" type="ORF">AAFC00_002259</name>
</gene>
<protein>
    <recommendedName>
        <fullName evidence="3">GYF domain-containing protein</fullName>
    </recommendedName>
</protein>
<keyword evidence="1" id="KW-0175">Coiled coil</keyword>
<feature type="domain" description="GYF" evidence="3">
    <location>
        <begin position="782"/>
        <end position="837"/>
    </location>
</feature>
<feature type="compositionally biased region" description="Low complexity" evidence="2">
    <location>
        <begin position="936"/>
        <end position="951"/>
    </location>
</feature>
<feature type="compositionally biased region" description="Low complexity" evidence="2">
    <location>
        <begin position="1159"/>
        <end position="1173"/>
    </location>
</feature>
<feature type="compositionally biased region" description="Low complexity" evidence="2">
    <location>
        <begin position="1566"/>
        <end position="1577"/>
    </location>
</feature>
<feature type="compositionally biased region" description="Polar residues" evidence="2">
    <location>
        <begin position="175"/>
        <end position="189"/>
    </location>
</feature>
<feature type="compositionally biased region" description="Polar residues" evidence="2">
    <location>
        <begin position="494"/>
        <end position="507"/>
    </location>
</feature>
<feature type="compositionally biased region" description="Low complexity" evidence="2">
    <location>
        <begin position="1109"/>
        <end position="1134"/>
    </location>
</feature>
<comment type="caution">
    <text evidence="4">The sequence shown here is derived from an EMBL/GenBank/DDBJ whole genome shotgun (WGS) entry which is preliminary data.</text>
</comment>
<dbReference type="SUPFAM" id="SSF55277">
    <property type="entry name" value="GYF domain"/>
    <property type="match status" value="1"/>
</dbReference>
<dbReference type="PROSITE" id="PS50829">
    <property type="entry name" value="GYF"/>
    <property type="match status" value="1"/>
</dbReference>
<feature type="compositionally biased region" description="Polar residues" evidence="2">
    <location>
        <begin position="35"/>
        <end position="55"/>
    </location>
</feature>
<dbReference type="Gene3D" id="3.30.1490.40">
    <property type="match status" value="1"/>
</dbReference>
<dbReference type="InterPro" id="IPR051640">
    <property type="entry name" value="GRB10-interact_GYF"/>
</dbReference>